<feature type="domain" description="Replication initiator protein A C-terminal" evidence="1">
    <location>
        <begin position="197"/>
        <end position="290"/>
    </location>
</feature>
<keyword evidence="2" id="KW-0614">Plasmid</keyword>
<dbReference type="Proteomes" id="UP000007332">
    <property type="component" value="Plasmid pCD034-3"/>
</dbReference>
<reference evidence="2 3" key="1">
    <citation type="journal article" date="2012" name="J. Biotechnol.">
        <title>Insights into the completely annotated genome of Lactobacillus buchneri CD034, a strain isolated from stable grass silage.</title>
        <authorList>
            <person name="Heinl S."/>
            <person name="Wibberg D."/>
            <person name="Eikmeyer F."/>
            <person name="Szczepanowski R."/>
            <person name="Blom J."/>
            <person name="Linke B."/>
            <person name="Goesmann A."/>
            <person name="Grabherr R."/>
            <person name="Schwab H."/>
            <person name="Puhler A."/>
            <person name="Schluter A."/>
        </authorList>
    </citation>
    <scope>NUCLEOTIDE SEQUENCE [LARGE SCALE GENOMIC DNA]</scope>
    <source>
        <strain evidence="2 3">CD034</strain>
        <plasmid evidence="2">pCD034-3</plasmid>
    </source>
</reference>
<dbReference type="Pfam" id="PF18008">
    <property type="entry name" value="Bac_RepA_C"/>
    <property type="match status" value="1"/>
</dbReference>
<accession>J9W9M5</accession>
<dbReference type="SUPFAM" id="SSF46785">
    <property type="entry name" value="Winged helix' DNA-binding domain"/>
    <property type="match status" value="1"/>
</dbReference>
<keyword evidence="3" id="KW-1185">Reference proteome</keyword>
<dbReference type="Gene3D" id="1.10.10.10">
    <property type="entry name" value="Winged helix-like DNA-binding domain superfamily/Winged helix DNA-binding domain"/>
    <property type="match status" value="1"/>
</dbReference>
<sequence>MYPFFLLSKGRYVIMFIKVEMDYFKGSNLKGANEILTYSLLCDRMKASKNNKDFFDKKFGDSYIIFKREELAEYLDVTVKTVTKILKSLVKKGYLIVKHQFNAASKLFLPKFENEKSTSMPVKEEITSSFGKNLPSNKSTLTDKYITDNTRDTCSEINSKKIVAITQKEKQAAKQKKLNELEINALSNSLETKAGFSKRTVNMLKALSFNDPKKLYQLSGMVFKAKNVVKKQARNVINSQLALSFEINNRYENMAVDIQRIVMTANRSKRSNVEGYIFSSLVNYFQEAVNDYCIHDVQSVIG</sequence>
<geneLocation type="plasmid" evidence="2 3">
    <name>pCD034-3</name>
</geneLocation>
<dbReference type="InterPro" id="IPR036390">
    <property type="entry name" value="WH_DNA-bd_sf"/>
</dbReference>
<name>J9W9M5_LENBU</name>
<dbReference type="KEGG" id="lbn:LBUCD034_p0043"/>
<dbReference type="EMBL" id="CP003044">
    <property type="protein sequence ID" value="AFS01470.1"/>
    <property type="molecule type" value="Genomic_DNA"/>
</dbReference>
<organism evidence="2 3">
    <name type="scientific">Lentilactobacillus buchneri subsp. silagei CD034</name>
    <dbReference type="NCBI Taxonomy" id="1071400"/>
    <lineage>
        <taxon>Bacteria</taxon>
        <taxon>Bacillati</taxon>
        <taxon>Bacillota</taxon>
        <taxon>Bacilli</taxon>
        <taxon>Lactobacillales</taxon>
        <taxon>Lactobacillaceae</taxon>
        <taxon>Lentilactobacillus</taxon>
        <taxon>Lentilactobacillus buchneri subsp. silagei</taxon>
    </lineage>
</organism>
<dbReference type="HOGENOM" id="CLU_972507_0_0_9"/>
<evidence type="ECO:0000313" key="3">
    <source>
        <dbReference type="Proteomes" id="UP000007332"/>
    </source>
</evidence>
<gene>
    <name evidence="2" type="primary">repA2</name>
    <name evidence="2" type="ORF">LBUCD034_p0043</name>
</gene>
<dbReference type="InterPro" id="IPR036388">
    <property type="entry name" value="WH-like_DNA-bd_sf"/>
</dbReference>
<proteinExistence type="predicted"/>
<dbReference type="InterPro" id="IPR041151">
    <property type="entry name" value="Bac_RepA_C"/>
</dbReference>
<evidence type="ECO:0000313" key="2">
    <source>
        <dbReference type="EMBL" id="AFS01470.1"/>
    </source>
</evidence>
<protein>
    <submittedName>
        <fullName evidence="2">Replication initiator protein A</fullName>
    </submittedName>
</protein>
<dbReference type="PATRIC" id="fig|1071400.3.peg.2419"/>
<dbReference type="AlphaFoldDB" id="J9W9M5"/>
<evidence type="ECO:0000259" key="1">
    <source>
        <dbReference type="Pfam" id="PF18008"/>
    </source>
</evidence>